<comment type="caution">
    <text evidence="1">The sequence shown here is derived from an EMBL/GenBank/DDBJ whole genome shotgun (WGS) entry which is preliminary data.</text>
</comment>
<dbReference type="Proteomes" id="UP000186817">
    <property type="component" value="Unassembled WGS sequence"/>
</dbReference>
<dbReference type="SUPFAM" id="SSF56672">
    <property type="entry name" value="DNA/RNA polymerases"/>
    <property type="match status" value="1"/>
</dbReference>
<sequence length="583" mass="66284">MAKLLITIFVSDPLSLHRLVLFGFTPIWHGATDDQATPVVGVATGPFLSEPVIYDNCVANIVAAGKERTDEKTISFPFSPTGDDKKKIGEMLAQARGYKGNKKYYVSSIEQIDDEMEKVFHFSQFGSKKWTDKRFENTFNHLLHQVDPRFKTKAKIKLEPMGRKPDGSVKPPRLLIADGDHGQIMSLLVIAIFGRLLFKKYHTRSIKGRSRRKAPQDVVDCLRPSKKQVGSTLSGPKAPMVEGDGSAWDSCCSKELRDMVENPVLRHISTHLLEYYMVPPQWEKEHSQMNTVDRYNLDFKDKLMTYFIQLKAIRQSGHRGTSSLNWWVNLVMWCCSISSNPWVLLFERQDSCKGIDGKNLWIRIVLDGDDSLARICRAFGDVAEDERTMYFLHFWKRMGFDMKIRRCGVSPDQKPYAEFVGTHFLLDEQLDLEGTYVPDPRQNAAAAALARAVDYAGILPLLSLKYVQYANQCYASNFNNDDLSYLASGEIGTSSHAVIETVQRMNCGVDILTSERAKSAEEANKPPTTLLRGRPENNEYDILWRMHGTSVDAYEALLNYPFQYRNFIPCDQYATVIHGLTLR</sequence>
<organism evidence="1 2">
    <name type="scientific">Symbiodinium microadriaticum</name>
    <name type="common">Dinoflagellate</name>
    <name type="synonym">Zooxanthella microadriatica</name>
    <dbReference type="NCBI Taxonomy" id="2951"/>
    <lineage>
        <taxon>Eukaryota</taxon>
        <taxon>Sar</taxon>
        <taxon>Alveolata</taxon>
        <taxon>Dinophyceae</taxon>
        <taxon>Suessiales</taxon>
        <taxon>Symbiodiniaceae</taxon>
        <taxon>Symbiodinium</taxon>
    </lineage>
</organism>
<dbReference type="InterPro" id="IPR043502">
    <property type="entry name" value="DNA/RNA_pol_sf"/>
</dbReference>
<accession>A0A1Q9D3I4</accession>
<dbReference type="EMBL" id="LSRX01000747">
    <property type="protein sequence ID" value="OLP89743.1"/>
    <property type="molecule type" value="Genomic_DNA"/>
</dbReference>
<protein>
    <submittedName>
        <fullName evidence="1">Uncharacterized protein</fullName>
    </submittedName>
</protein>
<dbReference type="AlphaFoldDB" id="A0A1Q9D3I4"/>
<dbReference type="OrthoDB" id="10273639at2759"/>
<evidence type="ECO:0000313" key="2">
    <source>
        <dbReference type="Proteomes" id="UP000186817"/>
    </source>
</evidence>
<proteinExistence type="predicted"/>
<keyword evidence="2" id="KW-1185">Reference proteome</keyword>
<name>A0A1Q9D3I4_SYMMI</name>
<reference evidence="1 2" key="1">
    <citation type="submission" date="2016-02" db="EMBL/GenBank/DDBJ databases">
        <title>Genome analysis of coral dinoflagellate symbionts highlights evolutionary adaptations to a symbiotic lifestyle.</title>
        <authorList>
            <person name="Aranda M."/>
            <person name="Li Y."/>
            <person name="Liew Y.J."/>
            <person name="Baumgarten S."/>
            <person name="Simakov O."/>
            <person name="Wilson M."/>
            <person name="Piel J."/>
            <person name="Ashoor H."/>
            <person name="Bougouffa S."/>
            <person name="Bajic V.B."/>
            <person name="Ryu T."/>
            <person name="Ravasi T."/>
            <person name="Bayer T."/>
            <person name="Micklem G."/>
            <person name="Kim H."/>
            <person name="Bhak J."/>
            <person name="Lajeunesse T.C."/>
            <person name="Voolstra C.R."/>
        </authorList>
    </citation>
    <scope>NUCLEOTIDE SEQUENCE [LARGE SCALE GENOMIC DNA]</scope>
    <source>
        <strain evidence="1 2">CCMP2467</strain>
    </source>
</reference>
<evidence type="ECO:0000313" key="1">
    <source>
        <dbReference type="EMBL" id="OLP89743.1"/>
    </source>
</evidence>
<gene>
    <name evidence="1" type="ORF">AK812_SmicGene28771</name>
</gene>